<protein>
    <recommendedName>
        <fullName evidence="2">YCII-related domain-containing protein</fullName>
    </recommendedName>
</protein>
<gene>
    <name evidence="3" type="ORF">F0L68_11895</name>
</gene>
<dbReference type="SUPFAM" id="SSF54909">
    <property type="entry name" value="Dimeric alpha+beta barrel"/>
    <property type="match status" value="1"/>
</dbReference>
<evidence type="ECO:0000256" key="1">
    <source>
        <dbReference type="ARBA" id="ARBA00007689"/>
    </source>
</evidence>
<comment type="caution">
    <text evidence="3">The sequence shown here is derived from an EMBL/GenBank/DDBJ whole genome shotgun (WGS) entry which is preliminary data.</text>
</comment>
<dbReference type="EMBL" id="VUOB01000021">
    <property type="protein sequence ID" value="KAA2262600.1"/>
    <property type="molecule type" value="Genomic_DNA"/>
</dbReference>
<evidence type="ECO:0000313" key="4">
    <source>
        <dbReference type="Proteomes" id="UP000323454"/>
    </source>
</evidence>
<dbReference type="RefSeq" id="WP_149849579.1">
    <property type="nucleotide sequence ID" value="NZ_VUOB01000021.1"/>
</dbReference>
<comment type="similarity">
    <text evidence="1">Belongs to the YciI family.</text>
</comment>
<reference evidence="3 4" key="2">
    <citation type="submission" date="2019-09" db="EMBL/GenBank/DDBJ databases">
        <authorList>
            <person name="Jin C."/>
        </authorList>
    </citation>
    <scope>NUCLEOTIDE SEQUENCE [LARGE SCALE GENOMIC DNA]</scope>
    <source>
        <strain evidence="3 4">AN110305</strain>
    </source>
</reference>
<sequence length="123" mass="13476">MKFLLNLHMNPAVWDSLTEDERNEVMTGHGAFMETVTKSGEMITTQGLADPSQSAVVRVRGGQPVVTDGPYLEAKEYLGGFYLIDCESRDRALELAAMIPDAKVEGLGVEVRPVMFADGQPEM</sequence>
<dbReference type="OrthoDB" id="668782at2"/>
<dbReference type="Gene3D" id="3.30.70.1060">
    <property type="entry name" value="Dimeric alpha+beta barrel"/>
    <property type="match status" value="1"/>
</dbReference>
<organism evidence="3 4">
    <name type="scientific">Solihabitans fulvus</name>
    <dbReference type="NCBI Taxonomy" id="1892852"/>
    <lineage>
        <taxon>Bacteria</taxon>
        <taxon>Bacillati</taxon>
        <taxon>Actinomycetota</taxon>
        <taxon>Actinomycetes</taxon>
        <taxon>Pseudonocardiales</taxon>
        <taxon>Pseudonocardiaceae</taxon>
        <taxon>Solihabitans</taxon>
    </lineage>
</organism>
<dbReference type="Pfam" id="PF03795">
    <property type="entry name" value="YCII"/>
    <property type="match status" value="1"/>
</dbReference>
<proteinExistence type="inferred from homology"/>
<feature type="domain" description="YCII-related" evidence="2">
    <location>
        <begin position="1"/>
        <end position="114"/>
    </location>
</feature>
<keyword evidence="4" id="KW-1185">Reference proteome</keyword>
<evidence type="ECO:0000259" key="2">
    <source>
        <dbReference type="Pfam" id="PF03795"/>
    </source>
</evidence>
<dbReference type="PANTHER" id="PTHR35174">
    <property type="entry name" value="BLL7171 PROTEIN-RELATED"/>
    <property type="match status" value="1"/>
</dbReference>
<dbReference type="Proteomes" id="UP000323454">
    <property type="component" value="Unassembled WGS sequence"/>
</dbReference>
<accession>A0A5B2XII5</accession>
<evidence type="ECO:0000313" key="3">
    <source>
        <dbReference type="EMBL" id="KAA2262600.1"/>
    </source>
</evidence>
<dbReference type="InterPro" id="IPR005545">
    <property type="entry name" value="YCII"/>
</dbReference>
<name>A0A5B2XII5_9PSEU</name>
<dbReference type="InterPro" id="IPR011008">
    <property type="entry name" value="Dimeric_a/b-barrel"/>
</dbReference>
<dbReference type="AlphaFoldDB" id="A0A5B2XII5"/>
<dbReference type="PANTHER" id="PTHR35174:SF3">
    <property type="entry name" value="BLL7171 PROTEIN"/>
    <property type="match status" value="1"/>
</dbReference>
<reference evidence="3 4" key="1">
    <citation type="submission" date="2019-09" db="EMBL/GenBank/DDBJ databases">
        <title>Goodfellowia gen. nov., a new genus of the Pseudonocardineae related to Actinoalloteichus, containing Goodfellowia coeruleoviolacea gen. nov., comb. nov. gen. nov., comb. nov.</title>
        <authorList>
            <person name="Labeda D."/>
        </authorList>
    </citation>
    <scope>NUCLEOTIDE SEQUENCE [LARGE SCALE GENOMIC DNA]</scope>
    <source>
        <strain evidence="3 4">AN110305</strain>
    </source>
</reference>